<evidence type="ECO:0000313" key="3">
    <source>
        <dbReference type="EMBL" id="RQY94484.1"/>
    </source>
</evidence>
<dbReference type="Proteomes" id="UP000068603">
    <property type="component" value="Unassembled WGS sequence"/>
</dbReference>
<dbReference type="Proteomes" id="UP000281098">
    <property type="component" value="Unassembled WGS sequence"/>
</dbReference>
<protein>
    <submittedName>
        <fullName evidence="2">Uncharacterized protein</fullName>
    </submittedName>
</protein>
<evidence type="ECO:0000313" key="6">
    <source>
        <dbReference type="Proteomes" id="UP000473470"/>
    </source>
</evidence>
<name>A0A107RJM5_9BURK</name>
<evidence type="ECO:0000313" key="1">
    <source>
        <dbReference type="EMBL" id="KAB0637760.1"/>
    </source>
</evidence>
<reference evidence="3 5" key="2">
    <citation type="submission" date="2018-08" db="EMBL/GenBank/DDBJ databases">
        <title>Comparative analysis of Burkholderia isolates from Puerto Rico.</title>
        <authorList>
            <person name="Hall C."/>
            <person name="Sahl J."/>
            <person name="Wagner D."/>
        </authorList>
    </citation>
    <scope>NUCLEOTIDE SEQUENCE [LARGE SCALE GENOMIC DNA]</scope>
    <source>
        <strain evidence="3 5">Bp8966</strain>
    </source>
</reference>
<proteinExistence type="predicted"/>
<evidence type="ECO:0000313" key="4">
    <source>
        <dbReference type="Proteomes" id="UP000068603"/>
    </source>
</evidence>
<evidence type="ECO:0000313" key="2">
    <source>
        <dbReference type="EMBL" id="KWA66542.1"/>
    </source>
</evidence>
<dbReference type="RefSeq" id="WP_059881391.1">
    <property type="nucleotide sequence ID" value="NZ_CABVPM010000023.1"/>
</dbReference>
<organism evidence="2">
    <name type="scientific">Burkholderia stagnalis</name>
    <dbReference type="NCBI Taxonomy" id="1503054"/>
    <lineage>
        <taxon>Bacteria</taxon>
        <taxon>Pseudomonadati</taxon>
        <taxon>Pseudomonadota</taxon>
        <taxon>Betaproteobacteria</taxon>
        <taxon>Burkholderiales</taxon>
        <taxon>Burkholderiaceae</taxon>
        <taxon>Burkholderia</taxon>
        <taxon>Burkholderia cepacia complex</taxon>
    </lineage>
</organism>
<dbReference type="Proteomes" id="UP000473470">
    <property type="component" value="Unassembled WGS sequence"/>
</dbReference>
<dbReference type="AlphaFoldDB" id="A0A107RJM5"/>
<evidence type="ECO:0000313" key="5">
    <source>
        <dbReference type="Proteomes" id="UP000281098"/>
    </source>
</evidence>
<reference evidence="2 4" key="1">
    <citation type="submission" date="2015-11" db="EMBL/GenBank/DDBJ databases">
        <title>Expanding the genomic diversity of Burkholderia species for the development of highly accurate diagnostics.</title>
        <authorList>
            <person name="Sahl J."/>
            <person name="Keim P."/>
            <person name="Wagner D."/>
        </authorList>
    </citation>
    <scope>NUCLEOTIDE SEQUENCE [LARGE SCALE GENOMIC DNA]</scope>
    <source>
        <strain evidence="2 4">MSMB1960WGS</strain>
    </source>
</reference>
<dbReference type="EMBL" id="VZOK01000018">
    <property type="protein sequence ID" value="KAB0637760.1"/>
    <property type="molecule type" value="Genomic_DNA"/>
</dbReference>
<accession>A0A107RJM5</accession>
<dbReference type="EMBL" id="QTPM01000010">
    <property type="protein sequence ID" value="RQY94484.1"/>
    <property type="molecule type" value="Genomic_DNA"/>
</dbReference>
<dbReference type="KEGG" id="bstg:WT74_18090"/>
<dbReference type="EMBL" id="LPHB01000019">
    <property type="protein sequence ID" value="KWA66542.1"/>
    <property type="molecule type" value="Genomic_DNA"/>
</dbReference>
<comment type="caution">
    <text evidence="2">The sequence shown here is derived from an EMBL/GenBank/DDBJ whole genome shotgun (WGS) entry which is preliminary data.</text>
</comment>
<keyword evidence="5" id="KW-1185">Reference proteome</keyword>
<sequence>MNILKSTLGIGLLCISTAAFPGMIHTQPVSLGSIAVLGGAFGGHVAPGNMEIYVPAGLQLSGAVNCDIHYVTTLRTIDADRSMLSLLRDAKNANQQVRLWITDDPVYTAYPGRCSLLSVERI</sequence>
<reference evidence="1 6" key="3">
    <citation type="submission" date="2019-09" db="EMBL/GenBank/DDBJ databases">
        <title>Draft genome sequences of 48 bacterial type strains from the CCUG.</title>
        <authorList>
            <person name="Tunovic T."/>
            <person name="Pineiro-Iglesias B."/>
            <person name="Unosson C."/>
            <person name="Inganas E."/>
            <person name="Ohlen M."/>
            <person name="Cardew S."/>
            <person name="Jensie-Markopoulos S."/>
            <person name="Salva-Serra F."/>
            <person name="Jaen-Luchoro D."/>
            <person name="Karlsson R."/>
            <person name="Svensson-Stadler L."/>
            <person name="Chun J."/>
            <person name="Moore E."/>
        </authorList>
    </citation>
    <scope>NUCLEOTIDE SEQUENCE [LARGE SCALE GENOMIC DNA]</scope>
    <source>
        <strain evidence="1 6">CCUG 65686</strain>
    </source>
</reference>
<gene>
    <name evidence="3" type="ORF">DF017_10850</name>
    <name evidence="1" type="ORF">F7R25_14370</name>
    <name evidence="2" type="ORF">WT44_05630</name>
</gene>